<dbReference type="EMBL" id="JAOTPO010000001">
    <property type="protein sequence ID" value="MDE5412062.1"/>
    <property type="molecule type" value="Genomic_DNA"/>
</dbReference>
<dbReference type="Pfam" id="PF12982">
    <property type="entry name" value="DUF3866"/>
    <property type="match status" value="1"/>
</dbReference>
<name>A0ABT5VBI7_9BACI</name>
<evidence type="ECO:0000313" key="1">
    <source>
        <dbReference type="EMBL" id="MDE5412062.1"/>
    </source>
</evidence>
<gene>
    <name evidence="1" type="ORF">N7Z68_01515</name>
</gene>
<accession>A0ABT5VBI7</accession>
<protein>
    <submittedName>
        <fullName evidence="1">DUF3866 family protein</fullName>
    </submittedName>
</protein>
<organism evidence="1 2">
    <name type="scientific">Alkalihalobacterium chitinilyticum</name>
    <dbReference type="NCBI Taxonomy" id="2980103"/>
    <lineage>
        <taxon>Bacteria</taxon>
        <taxon>Bacillati</taxon>
        <taxon>Bacillota</taxon>
        <taxon>Bacilli</taxon>
        <taxon>Bacillales</taxon>
        <taxon>Bacillaceae</taxon>
        <taxon>Alkalihalobacterium</taxon>
    </lineage>
</organism>
<dbReference type="RefSeq" id="WP_275116685.1">
    <property type="nucleotide sequence ID" value="NZ_JAOTPO010000001.1"/>
</dbReference>
<comment type="caution">
    <text evidence="1">The sequence shown here is derived from an EMBL/GenBank/DDBJ whole genome shotgun (WGS) entry which is preliminary data.</text>
</comment>
<dbReference type="Proteomes" id="UP001148125">
    <property type="component" value="Unassembled WGS sequence"/>
</dbReference>
<evidence type="ECO:0000313" key="2">
    <source>
        <dbReference type="Proteomes" id="UP001148125"/>
    </source>
</evidence>
<sequence length="360" mass="40552">MYREEVVIVRKIIFEDDDIQLLETSGGAGRAILYRTFFSKVQEQEEIVVNVTATELKLGTGGWDIVKAIPQAHPHKELKTDGHIMKARYMPNQHSVLSVEAQESEDHSLFHTPFSLRGKRVLLAELHSMLPLVYSLIRCFSASMKITVIISDEAALPLKLSEHMRILSKQDQFHSITVGQAFGGEFEAVNLITALQYADQKLKSDIILITLGPGVVGTGTFYGFSGMELANWANIVGSLEGQPVWVPRVSFADERERHYGISHHTLTPLQKFTWSKSVVPLPLLSISHQAKTLEEQAKSIQQQHCIKWVEPKSFQEELAGALKWYPKEIKTMGRTFEDDPAFFYTVAAAVFTAINQKRED</sequence>
<reference evidence="1" key="1">
    <citation type="submission" date="2024-05" db="EMBL/GenBank/DDBJ databases">
        <title>Alkalihalobacillus sp. strain MEB203 novel alkaliphilic bacterium from Lonar Lake, India.</title>
        <authorList>
            <person name="Joshi A."/>
            <person name="Thite S."/>
            <person name="Mengade P."/>
        </authorList>
    </citation>
    <scope>NUCLEOTIDE SEQUENCE</scope>
    <source>
        <strain evidence="1">MEB 203</strain>
    </source>
</reference>
<keyword evidence="2" id="KW-1185">Reference proteome</keyword>
<dbReference type="InterPro" id="IPR024479">
    <property type="entry name" value="DUF3866"/>
</dbReference>
<proteinExistence type="predicted"/>